<dbReference type="AlphaFoldDB" id="A0A1A8Z8K6"/>
<evidence type="ECO:0000313" key="2">
    <source>
        <dbReference type="EMBL" id="SBT40129.1"/>
    </source>
</evidence>
<reference evidence="3" key="1">
    <citation type="submission" date="2016-05" db="EMBL/GenBank/DDBJ databases">
        <authorList>
            <person name="Naeem Raeece"/>
        </authorList>
    </citation>
    <scope>NUCLEOTIDE SEQUENCE [LARGE SCALE GENOMIC DNA]</scope>
</reference>
<sequence length="129" mass="15370">MKQTKRDATPHRDSPRYTNTCGDITRDDDIYRKGEKGKLQPRISKWGATQTFVHMYRSHAIYERSHVIYERSHVIYERSHVIYERSHATCTVPLKRERENSSATSSANARRHRLKKKTKYSKLCFHFSR</sequence>
<feature type="region of interest" description="Disordered" evidence="1">
    <location>
        <begin position="96"/>
        <end position="117"/>
    </location>
</feature>
<proteinExistence type="predicted"/>
<feature type="region of interest" description="Disordered" evidence="1">
    <location>
        <begin position="1"/>
        <end position="25"/>
    </location>
</feature>
<gene>
    <name evidence="2" type="ORF">POVWA2_039090</name>
</gene>
<name>A0A1A8Z8K6_PLAOA</name>
<organism evidence="2 3">
    <name type="scientific">Plasmodium ovale wallikeri</name>
    <dbReference type="NCBI Taxonomy" id="864142"/>
    <lineage>
        <taxon>Eukaryota</taxon>
        <taxon>Sar</taxon>
        <taxon>Alveolata</taxon>
        <taxon>Apicomplexa</taxon>
        <taxon>Aconoidasida</taxon>
        <taxon>Haemosporida</taxon>
        <taxon>Plasmodiidae</taxon>
        <taxon>Plasmodium</taxon>
        <taxon>Plasmodium (Plasmodium)</taxon>
    </lineage>
</organism>
<protein>
    <submittedName>
        <fullName evidence="2">Uncharacterized protein</fullName>
    </submittedName>
</protein>
<feature type="compositionally biased region" description="Basic and acidic residues" evidence="1">
    <location>
        <begin position="1"/>
        <end position="15"/>
    </location>
</feature>
<accession>A0A1A8Z8K6</accession>
<dbReference type="EMBL" id="FLRE01000151">
    <property type="protein sequence ID" value="SBT40129.1"/>
    <property type="molecule type" value="Genomic_DNA"/>
</dbReference>
<dbReference type="Proteomes" id="UP000078550">
    <property type="component" value="Unassembled WGS sequence"/>
</dbReference>
<evidence type="ECO:0000256" key="1">
    <source>
        <dbReference type="SAM" id="MobiDB-lite"/>
    </source>
</evidence>
<evidence type="ECO:0000313" key="3">
    <source>
        <dbReference type="Proteomes" id="UP000078550"/>
    </source>
</evidence>